<dbReference type="SUPFAM" id="SSF53335">
    <property type="entry name" value="S-adenosyl-L-methionine-dependent methyltransferases"/>
    <property type="match status" value="1"/>
</dbReference>
<name>F0YDN2_AURAN</name>
<dbReference type="EMBL" id="GL833133">
    <property type="protein sequence ID" value="EGB06764.1"/>
    <property type="molecule type" value="Genomic_DNA"/>
</dbReference>
<dbReference type="Pfam" id="PF08241">
    <property type="entry name" value="Methyltransf_11"/>
    <property type="match status" value="1"/>
</dbReference>
<dbReference type="eggNOG" id="KOG4300">
    <property type="taxonomic scope" value="Eukaryota"/>
</dbReference>
<dbReference type="PROSITE" id="PS50234">
    <property type="entry name" value="VWFA"/>
    <property type="match status" value="1"/>
</dbReference>
<dbReference type="KEGG" id="aaf:AURANDRAFT_71955"/>
<dbReference type="Gene3D" id="3.40.50.150">
    <property type="entry name" value="Vaccinia Virus protein VP39"/>
    <property type="match status" value="1"/>
</dbReference>
<proteinExistence type="predicted"/>
<sequence length="1008" mass="103485">MRASSLRQALRNQPSRRFLARGGYRAKRGGGPAPRAPPASGAARELTWPGAVVVAVGGGGLFGAGVACAWVASAANAPEAPADAAPACSCACRVATFDALSGDYDVGRDEIVMGVPLLRWWLLRSARGDVLEVAAGTGANLGKYPAAATSITATDASEDMLRVAATKLPADGRFALRRCAVEELTGCYDTVVDTFGLCSVDDPVAALKAMQRATKRDGAILLLEHGRGHYAWLNNLLDRYAERHLLRWGCSWNRDYGAVMADAGLVVESVRRFHFGTTYMVVARPNPDLAETARGAFRKHRDGLPKANPKRTMPSVVNEFGAMPAAPDAFDLRLVDLGGGEAMVEVHTSGGAQRSGVDIEIVLDVSGSMATESEVQDAAGNVQRHGFSTLDVCKHAARCVACSLDDTCRLGLVAYDAQARVVVGLARVTPAHVAKVHAALEKLAPGTSTNLWGGLELGVDELVGGAGDNARAVLLLTDGVPNNSPPEGEVAALRAKRLTKDGSETVAVFAAGFGYALRSDLLLSLAREGGGLFSFVPDAGMVGTSFNHLVASLRSSAATAAAVVAVVEVVGTRGGRRSTLAALRDVAAAAASPAAGRAARVERFRASMAEVLGAPDRGTCAAAAAATAAAARARLAAAHGLGEALAAADGAGAAAADRAKDGSDALREMRRVAAWTAAWADAVASRPSKAASRAALPDLVGPDAAGEIAAYGLLDGPDVDGDAARLASYVVDLESQIRIACSRDAFFDRWGAHYVRSLRSAHETATRHNFKDASVDTYFGAPASTLLAVADAAFAKLPAPKPSKQGRAGPRDMSSAYNSRCNGCVSGGSLVVRYGDRAPLRADAVVAGDVLLDATGGPATVQCVVATAVERGFADLVRVGPDVALTPWHPVRAGGAWAFPADLGAEARVPCDALISLLFAGRNAAYSTPSGAAVLALAHGVEGDAVASHAFFGTEAVVAALAGLPGFAAGRVVLREGAFLRLDGRVAAVDAARVVAPSVAPAPAPIRA</sequence>
<dbReference type="OrthoDB" id="416496at2759"/>
<dbReference type="InParanoid" id="F0YDN2"/>
<feature type="domain" description="VWFA" evidence="2">
    <location>
        <begin position="358"/>
        <end position="553"/>
    </location>
</feature>
<gene>
    <name evidence="3" type="ORF">AURANDRAFT_71955</name>
</gene>
<dbReference type="Proteomes" id="UP000002729">
    <property type="component" value="Unassembled WGS sequence"/>
</dbReference>
<dbReference type="GeneID" id="20228477"/>
<organism evidence="4">
    <name type="scientific">Aureococcus anophagefferens</name>
    <name type="common">Harmful bloom alga</name>
    <dbReference type="NCBI Taxonomy" id="44056"/>
    <lineage>
        <taxon>Eukaryota</taxon>
        <taxon>Sar</taxon>
        <taxon>Stramenopiles</taxon>
        <taxon>Ochrophyta</taxon>
        <taxon>Pelagophyceae</taxon>
        <taxon>Pelagomonadales</taxon>
        <taxon>Pelagomonadaceae</taxon>
        <taxon>Aureococcus</taxon>
    </lineage>
</organism>
<dbReference type="Pfam" id="PF00092">
    <property type="entry name" value="VWA"/>
    <property type="match status" value="1"/>
</dbReference>
<dbReference type="InterPro" id="IPR050508">
    <property type="entry name" value="Methyltransf_Superfamily"/>
</dbReference>
<dbReference type="InterPro" id="IPR002035">
    <property type="entry name" value="VWF_A"/>
</dbReference>
<evidence type="ECO:0000313" key="3">
    <source>
        <dbReference type="EMBL" id="EGB06764.1"/>
    </source>
</evidence>
<dbReference type="AlphaFoldDB" id="F0YDN2"/>
<reference evidence="3 4" key="1">
    <citation type="journal article" date="2011" name="Proc. Natl. Acad. Sci. U.S.A.">
        <title>Niche of harmful alga Aureococcus anophagefferens revealed through ecogenomics.</title>
        <authorList>
            <person name="Gobler C.J."/>
            <person name="Berry D.L."/>
            <person name="Dyhrman S.T."/>
            <person name="Wilhelm S.W."/>
            <person name="Salamov A."/>
            <person name="Lobanov A.V."/>
            <person name="Zhang Y."/>
            <person name="Collier J.L."/>
            <person name="Wurch L.L."/>
            <person name="Kustka A.B."/>
            <person name="Dill B.D."/>
            <person name="Shah M."/>
            <person name="VerBerkmoes N.C."/>
            <person name="Kuo A."/>
            <person name="Terry A."/>
            <person name="Pangilinan J."/>
            <person name="Lindquist E.A."/>
            <person name="Lucas S."/>
            <person name="Paulsen I.T."/>
            <person name="Hattenrath-Lehmann T.K."/>
            <person name="Talmage S.C."/>
            <person name="Walker E.A."/>
            <person name="Koch F."/>
            <person name="Burson A.M."/>
            <person name="Marcoval M.A."/>
            <person name="Tang Y.Z."/>
            <person name="Lecleir G.R."/>
            <person name="Coyne K.J."/>
            <person name="Berg G.M."/>
            <person name="Bertrand E.M."/>
            <person name="Saito M.A."/>
            <person name="Gladyshev V.N."/>
            <person name="Grigoriev I.V."/>
        </authorList>
    </citation>
    <scope>NUCLEOTIDE SEQUENCE [LARGE SCALE GENOMIC DNA]</scope>
    <source>
        <strain evidence="4">CCMP 1984</strain>
    </source>
</reference>
<evidence type="ECO:0000256" key="1">
    <source>
        <dbReference type="SAM" id="MobiDB-lite"/>
    </source>
</evidence>
<accession>F0YDN2</accession>
<dbReference type="SUPFAM" id="SSF53300">
    <property type="entry name" value="vWA-like"/>
    <property type="match status" value="1"/>
</dbReference>
<dbReference type="Pfam" id="PF14623">
    <property type="entry name" value="Vint"/>
    <property type="match status" value="1"/>
</dbReference>
<protein>
    <recommendedName>
        <fullName evidence="2">VWFA domain-containing protein</fullName>
    </recommendedName>
</protein>
<dbReference type="GO" id="GO:0008757">
    <property type="term" value="F:S-adenosylmethionine-dependent methyltransferase activity"/>
    <property type="evidence" value="ECO:0007669"/>
    <property type="project" value="InterPro"/>
</dbReference>
<dbReference type="PANTHER" id="PTHR42912:SF80">
    <property type="entry name" value="METHYLTRANSFERASE DOMAIN-CONTAINING PROTEIN"/>
    <property type="match status" value="1"/>
</dbReference>
<dbReference type="SMART" id="SM00327">
    <property type="entry name" value="VWA"/>
    <property type="match status" value="1"/>
</dbReference>
<dbReference type="InterPro" id="IPR039510">
    <property type="entry name" value="Vint_dom"/>
</dbReference>
<dbReference type="Pfam" id="PF14624">
    <property type="entry name" value="Vwaint"/>
    <property type="match status" value="1"/>
</dbReference>
<dbReference type="RefSeq" id="XP_009038512.1">
    <property type="nucleotide sequence ID" value="XM_009040264.1"/>
</dbReference>
<dbReference type="InterPro" id="IPR032838">
    <property type="entry name" value="Vwaint_dom"/>
</dbReference>
<dbReference type="OMA" id="WVFPVNA"/>
<keyword evidence="4" id="KW-1185">Reference proteome</keyword>
<dbReference type="InterPro" id="IPR036465">
    <property type="entry name" value="vWFA_dom_sf"/>
</dbReference>
<dbReference type="PANTHER" id="PTHR42912">
    <property type="entry name" value="METHYLTRANSFERASE"/>
    <property type="match status" value="1"/>
</dbReference>
<dbReference type="InterPro" id="IPR029063">
    <property type="entry name" value="SAM-dependent_MTases_sf"/>
</dbReference>
<evidence type="ECO:0000313" key="4">
    <source>
        <dbReference type="Proteomes" id="UP000002729"/>
    </source>
</evidence>
<evidence type="ECO:0000259" key="2">
    <source>
        <dbReference type="PROSITE" id="PS50234"/>
    </source>
</evidence>
<dbReference type="InterPro" id="IPR013216">
    <property type="entry name" value="Methyltransf_11"/>
</dbReference>
<dbReference type="Gene3D" id="3.40.50.410">
    <property type="entry name" value="von Willebrand factor, type A domain"/>
    <property type="match status" value="1"/>
</dbReference>
<feature type="region of interest" description="Disordered" evidence="1">
    <location>
        <begin position="23"/>
        <end position="42"/>
    </location>
</feature>